<dbReference type="OrthoDB" id="5367135at2759"/>
<dbReference type="EMBL" id="CABFNQ020000483">
    <property type="protein sequence ID" value="CAH0016696.1"/>
    <property type="molecule type" value="Genomic_DNA"/>
</dbReference>
<accession>A0A9N9V4M3</accession>
<proteinExistence type="predicted"/>
<evidence type="ECO:0000313" key="1">
    <source>
        <dbReference type="EMBL" id="CAH0016696.1"/>
    </source>
</evidence>
<dbReference type="SUPFAM" id="SSF89372">
    <property type="entry name" value="Fucose-specific lectin"/>
    <property type="match status" value="1"/>
</dbReference>
<protein>
    <recommendedName>
        <fullName evidence="3">Fucose-specific lectin</fullName>
    </recommendedName>
</protein>
<reference evidence="1" key="1">
    <citation type="submission" date="2021-10" db="EMBL/GenBank/DDBJ databases">
        <authorList>
            <person name="Piombo E."/>
        </authorList>
    </citation>
    <scope>NUCLEOTIDE SEQUENCE</scope>
</reference>
<dbReference type="Gene3D" id="2.120.10.70">
    <property type="entry name" value="Fucose-specific lectin"/>
    <property type="match status" value="1"/>
</dbReference>
<keyword evidence="2" id="KW-1185">Reference proteome</keyword>
<comment type="caution">
    <text evidence="1">The sequence shown here is derived from an EMBL/GenBank/DDBJ whole genome shotgun (WGS) entry which is preliminary data.</text>
</comment>
<dbReference type="Proteomes" id="UP000696573">
    <property type="component" value="Unassembled WGS sequence"/>
</dbReference>
<evidence type="ECO:0008006" key="3">
    <source>
        <dbReference type="Google" id="ProtNLM"/>
    </source>
</evidence>
<organism evidence="1 2">
    <name type="scientific">Clonostachys rhizophaga</name>
    <dbReference type="NCBI Taxonomy" id="160324"/>
    <lineage>
        <taxon>Eukaryota</taxon>
        <taxon>Fungi</taxon>
        <taxon>Dikarya</taxon>
        <taxon>Ascomycota</taxon>
        <taxon>Pezizomycotina</taxon>
        <taxon>Sordariomycetes</taxon>
        <taxon>Hypocreomycetidae</taxon>
        <taxon>Hypocreales</taxon>
        <taxon>Bionectriaceae</taxon>
        <taxon>Clonostachys</taxon>
    </lineage>
</organism>
<sequence length="317" mass="33739">MSGQVKTIARILQAAGSAIQANGNLVLLNVENGHLVERIFDGEELKDQRLVVDGVKSGASAAFVVSDNHVSHKLSPYALILYITDGGELRASEFDPDSEEWDESELNGLGEINVQEESGLSAVTINDSILVFYQAPDGTIKSIRHDQGTKTWKAGFSVPGAAEIGTPIAAFNNKEALIVAFVEKDGTIHAHSRDFASGDWSETILPNSSFDDKIANLSVSQDITSGELDSYVLIGSTLHHVKKNGEQAVIGTFSNKEFVAATRAEDGDWYGNNYGNVNMGGRGGYGGSYGGGGYGGGYGGYGGYSPYPPPYRTQCGW</sequence>
<gene>
    <name evidence="1" type="ORF">CRHIZ90672A_00016659</name>
</gene>
<name>A0A9N9V4M3_9HYPO</name>
<dbReference type="AlphaFoldDB" id="A0A9N9V4M3"/>
<evidence type="ECO:0000313" key="2">
    <source>
        <dbReference type="Proteomes" id="UP000696573"/>
    </source>
</evidence>